<keyword evidence="1 4" id="KW-0963">Cytoplasm</keyword>
<evidence type="ECO:0000256" key="1">
    <source>
        <dbReference type="ARBA" id="ARBA00022490"/>
    </source>
</evidence>
<evidence type="ECO:0000313" key="6">
    <source>
        <dbReference type="Proteomes" id="UP000694867"/>
    </source>
</evidence>
<keyword evidence="2 4" id="KW-0396">Initiation factor</keyword>
<dbReference type="InterPro" id="IPR037518">
    <property type="entry name" value="MPN"/>
</dbReference>
<reference evidence="7" key="1">
    <citation type="submission" date="2025-08" db="UniProtKB">
        <authorList>
            <consortium name="RefSeq"/>
        </authorList>
    </citation>
    <scope>IDENTIFICATION</scope>
</reference>
<dbReference type="Proteomes" id="UP000694867">
    <property type="component" value="Unplaced"/>
</dbReference>
<dbReference type="InterPro" id="IPR000555">
    <property type="entry name" value="JAMM/MPN+_dom"/>
</dbReference>
<organism evidence="6 7">
    <name type="scientific">Galendromus occidentalis</name>
    <name type="common">western predatory mite</name>
    <dbReference type="NCBI Taxonomy" id="34638"/>
    <lineage>
        <taxon>Eukaryota</taxon>
        <taxon>Metazoa</taxon>
        <taxon>Ecdysozoa</taxon>
        <taxon>Arthropoda</taxon>
        <taxon>Chelicerata</taxon>
        <taxon>Arachnida</taxon>
        <taxon>Acari</taxon>
        <taxon>Parasitiformes</taxon>
        <taxon>Mesostigmata</taxon>
        <taxon>Gamasina</taxon>
        <taxon>Phytoseioidea</taxon>
        <taxon>Phytoseiidae</taxon>
        <taxon>Typhlodrominae</taxon>
        <taxon>Galendromus</taxon>
    </lineage>
</organism>
<dbReference type="Pfam" id="PF01398">
    <property type="entry name" value="JAB"/>
    <property type="match status" value="1"/>
</dbReference>
<dbReference type="GeneID" id="100907257"/>
<dbReference type="CTD" id="8667"/>
<evidence type="ECO:0000313" key="7">
    <source>
        <dbReference type="RefSeq" id="XP_003737547.1"/>
    </source>
</evidence>
<comment type="function">
    <text evidence="4">Component of the eukaryotic translation initiation factor 3 (eIF-3) complex, which is involved in protein synthesis of a specialized repertoire of mRNAs and, together with other initiation factors, stimulates binding of mRNA and methionyl-tRNAi to the 40S ribosome. The eIF-3 complex specifically targets and initiates translation of a subset of mRNAs involved in cell proliferation.</text>
</comment>
<dbReference type="GO" id="GO:0003743">
    <property type="term" value="F:translation initiation factor activity"/>
    <property type="evidence" value="ECO:0007669"/>
    <property type="project" value="UniProtKB-UniRule"/>
</dbReference>
<feature type="domain" description="MPN" evidence="5">
    <location>
        <begin position="19"/>
        <end position="153"/>
    </location>
</feature>
<dbReference type="InterPro" id="IPR050242">
    <property type="entry name" value="JAMM_MPN+_peptidase_M67A"/>
</dbReference>
<dbReference type="Gene3D" id="3.40.140.10">
    <property type="entry name" value="Cytidine Deaminase, domain 2"/>
    <property type="match status" value="1"/>
</dbReference>
<accession>A0AAJ6QMC4</accession>
<name>A0AAJ6QMC4_9ACAR</name>
<protein>
    <recommendedName>
        <fullName evidence="4">Eukaryotic translation initiation factor 3 subunit H</fullName>
        <shortName evidence="4">eIF3h</shortName>
    </recommendedName>
</protein>
<evidence type="ECO:0000256" key="3">
    <source>
        <dbReference type="ARBA" id="ARBA00022917"/>
    </source>
</evidence>
<dbReference type="SMART" id="SM00232">
    <property type="entry name" value="JAB_MPN"/>
    <property type="match status" value="1"/>
</dbReference>
<sequence>MAGEARRTSAESSQRIEYVQLDGLVAMKISKHCHEEAGGVTDFAQGVLLGMVDNRCVEVTNCFPCPRHGDEEEYDEQEYQMEVLRQMRTVNLDHMIVGFYQSAPFGSFFTRPLFESQFSYQDNIEESILLVYDPIKAQKGFLSLRAFRLTEAAFKLCREGEYTLDSFKNNKCSYSELFEEIPVQIRNSHLMNLLQCELSEMVPSHVGKQFLDMSTAFSLERQLQATMECVDTLNQETNKMLNYQRQVMRHAQQKQVALAKRSQENQLRKQRDEPLLPEDEIHKAFKPIPMPPRLDSVLLAGQVESHCDQLSKFSTQNLAKLFMSNALQKKD</sequence>
<dbReference type="Pfam" id="PF19445">
    <property type="entry name" value="eIF3h_C"/>
    <property type="match status" value="1"/>
</dbReference>
<proteinExistence type="inferred from homology"/>
<dbReference type="GO" id="GO:0016282">
    <property type="term" value="C:eukaryotic 43S preinitiation complex"/>
    <property type="evidence" value="ECO:0007669"/>
    <property type="project" value="UniProtKB-UniRule"/>
</dbReference>
<comment type="similarity">
    <text evidence="4">Belongs to the eIF-3 subunit H family.</text>
</comment>
<dbReference type="RefSeq" id="XP_003737547.1">
    <property type="nucleotide sequence ID" value="XM_003737499.2"/>
</dbReference>
<dbReference type="PANTHER" id="PTHR10410">
    <property type="entry name" value="EUKARYOTIC TRANSLATION INITIATION FACTOR 3 -RELATED"/>
    <property type="match status" value="1"/>
</dbReference>
<keyword evidence="6" id="KW-1185">Reference proteome</keyword>
<gene>
    <name evidence="7" type="primary">LOC100907257</name>
</gene>
<dbReference type="GO" id="GO:0001732">
    <property type="term" value="P:formation of cytoplasmic translation initiation complex"/>
    <property type="evidence" value="ECO:0007669"/>
    <property type="project" value="UniProtKB-UniRule"/>
</dbReference>
<dbReference type="InterPro" id="IPR045810">
    <property type="entry name" value="eIF3h_C"/>
</dbReference>
<dbReference type="GO" id="GO:0008237">
    <property type="term" value="F:metallopeptidase activity"/>
    <property type="evidence" value="ECO:0007669"/>
    <property type="project" value="InterPro"/>
</dbReference>
<comment type="subunit">
    <text evidence="4">Component of the eukaryotic translation initiation factor 3 (eIF-3) complex.</text>
</comment>
<evidence type="ECO:0000256" key="2">
    <source>
        <dbReference type="ARBA" id="ARBA00022540"/>
    </source>
</evidence>
<dbReference type="GO" id="GO:0033290">
    <property type="term" value="C:eukaryotic 48S preinitiation complex"/>
    <property type="evidence" value="ECO:0007669"/>
    <property type="project" value="UniProtKB-UniRule"/>
</dbReference>
<evidence type="ECO:0000259" key="5">
    <source>
        <dbReference type="PROSITE" id="PS50249"/>
    </source>
</evidence>
<keyword evidence="3 4" id="KW-0648">Protein biosynthesis</keyword>
<dbReference type="InterPro" id="IPR027524">
    <property type="entry name" value="eIF3h"/>
</dbReference>
<dbReference type="HAMAP" id="MF_03007">
    <property type="entry name" value="eIF3h"/>
    <property type="match status" value="1"/>
</dbReference>
<dbReference type="GO" id="GO:0005852">
    <property type="term" value="C:eukaryotic translation initiation factor 3 complex"/>
    <property type="evidence" value="ECO:0007669"/>
    <property type="project" value="UniProtKB-UniRule"/>
</dbReference>
<evidence type="ECO:0000256" key="4">
    <source>
        <dbReference type="HAMAP-Rule" id="MF_03007"/>
    </source>
</evidence>
<dbReference type="AlphaFoldDB" id="A0AAJ6QMC4"/>
<dbReference type="CDD" id="cd08065">
    <property type="entry name" value="MPN_eIF3h"/>
    <property type="match status" value="1"/>
</dbReference>
<comment type="subcellular location">
    <subcellularLocation>
        <location evidence="4">Cytoplasm</location>
    </subcellularLocation>
</comment>
<dbReference type="PROSITE" id="PS50249">
    <property type="entry name" value="MPN"/>
    <property type="match status" value="1"/>
</dbReference>
<dbReference type="KEGG" id="goe:100907257"/>